<sequence length="127" mass="14633">MCLFPTWITQSVKSSSSHMFRLLARTTTSGRSSGSSVDTSSSITGSTEIFDPGGKYSTSQIRKRVPSERSAHSRESPENENEVLNSIAIFEKKTKYMSKKWFRNKKYEKILRKQCFHQQVEVFKRLN</sequence>
<keyword evidence="3" id="KW-1185">Reference proteome</keyword>
<dbReference type="CTD" id="68917429"/>
<reference evidence="2 3" key="2">
    <citation type="journal article" date="2011" name="PLoS Genet.">
        <title>Caenorhabditis briggsae recombinant inbred line genotypes reveal inter-strain incompatibility and the evolution of recombination.</title>
        <authorList>
            <person name="Ross J.A."/>
            <person name="Koboldt D.C."/>
            <person name="Staisch J.E."/>
            <person name="Chamberlin H.M."/>
            <person name="Gupta B.P."/>
            <person name="Miller R.D."/>
            <person name="Baird S.E."/>
            <person name="Haag E.S."/>
        </authorList>
    </citation>
    <scope>NUCLEOTIDE SEQUENCE [LARGE SCALE GENOMIC DNA]</scope>
    <source>
        <strain evidence="2 3">AF16</strain>
    </source>
</reference>
<gene>
    <name evidence="2" type="ORF">CBG25947</name>
    <name evidence="2" type="ORF">CBG_25947</name>
</gene>
<accession>B6IK79</accession>
<proteinExistence type="predicted"/>
<organism evidence="2 3">
    <name type="scientific">Caenorhabditis briggsae</name>
    <dbReference type="NCBI Taxonomy" id="6238"/>
    <lineage>
        <taxon>Eukaryota</taxon>
        <taxon>Metazoa</taxon>
        <taxon>Ecdysozoa</taxon>
        <taxon>Nematoda</taxon>
        <taxon>Chromadorea</taxon>
        <taxon>Rhabditida</taxon>
        <taxon>Rhabditina</taxon>
        <taxon>Rhabditomorpha</taxon>
        <taxon>Rhabditoidea</taxon>
        <taxon>Rhabditidae</taxon>
        <taxon>Peloderinae</taxon>
        <taxon>Caenorhabditis</taxon>
    </lineage>
</organism>
<dbReference type="InParanoid" id="B6IK79"/>
<evidence type="ECO:0000256" key="1">
    <source>
        <dbReference type="SAM" id="MobiDB-lite"/>
    </source>
</evidence>
<dbReference type="Proteomes" id="UP000008549">
    <property type="component" value="Unassembled WGS sequence"/>
</dbReference>
<evidence type="ECO:0000313" key="2">
    <source>
        <dbReference type="EMBL" id="CAS00309.1"/>
    </source>
</evidence>
<dbReference type="GeneID" id="68917429"/>
<feature type="compositionally biased region" description="Basic and acidic residues" evidence="1">
    <location>
        <begin position="65"/>
        <end position="77"/>
    </location>
</feature>
<dbReference type="KEGG" id="cbr:CBG_25947"/>
<feature type="region of interest" description="Disordered" evidence="1">
    <location>
        <begin position="26"/>
        <end position="81"/>
    </location>
</feature>
<name>B6IK79_CAEBR</name>
<evidence type="ECO:0000313" key="3">
    <source>
        <dbReference type="Proteomes" id="UP000008549"/>
    </source>
</evidence>
<dbReference type="HOGENOM" id="CLU_1972455_0_0_1"/>
<feature type="compositionally biased region" description="Low complexity" evidence="1">
    <location>
        <begin position="26"/>
        <end position="47"/>
    </location>
</feature>
<dbReference type="RefSeq" id="XP_045099868.1">
    <property type="nucleotide sequence ID" value="XM_045244083.1"/>
</dbReference>
<dbReference type="EMBL" id="HE600949">
    <property type="protein sequence ID" value="CAS00309.1"/>
    <property type="molecule type" value="Genomic_DNA"/>
</dbReference>
<dbReference type="AlphaFoldDB" id="B6IK79"/>
<protein>
    <submittedName>
        <fullName evidence="2">Protein CBG25947</fullName>
    </submittedName>
</protein>
<reference evidence="2 3" key="1">
    <citation type="journal article" date="2003" name="PLoS Biol.">
        <title>The genome sequence of Caenorhabditis briggsae: a platform for comparative genomics.</title>
        <authorList>
            <person name="Stein L.D."/>
            <person name="Bao Z."/>
            <person name="Blasiar D."/>
            <person name="Blumenthal T."/>
            <person name="Brent M.R."/>
            <person name="Chen N."/>
            <person name="Chinwalla A."/>
            <person name="Clarke L."/>
            <person name="Clee C."/>
            <person name="Coghlan A."/>
            <person name="Coulson A."/>
            <person name="D'Eustachio P."/>
            <person name="Fitch D.H."/>
            <person name="Fulton L.A."/>
            <person name="Fulton R.E."/>
            <person name="Griffiths-Jones S."/>
            <person name="Harris T.W."/>
            <person name="Hillier L.W."/>
            <person name="Kamath R."/>
            <person name="Kuwabara P.E."/>
            <person name="Mardis E.R."/>
            <person name="Marra M.A."/>
            <person name="Miner T.L."/>
            <person name="Minx P."/>
            <person name="Mullikin J.C."/>
            <person name="Plumb R.W."/>
            <person name="Rogers J."/>
            <person name="Schein J.E."/>
            <person name="Sohrmann M."/>
            <person name="Spieth J."/>
            <person name="Stajich J.E."/>
            <person name="Wei C."/>
            <person name="Willey D."/>
            <person name="Wilson R.K."/>
            <person name="Durbin R."/>
            <person name="Waterston R.H."/>
        </authorList>
    </citation>
    <scope>NUCLEOTIDE SEQUENCE [LARGE SCALE GENOMIC DNA]</scope>
    <source>
        <strain evidence="2 3">AF16</strain>
    </source>
</reference>